<keyword evidence="1" id="KW-0812">Transmembrane</keyword>
<sequence>MQPNTWSRLLTSSSSFQSIYSTYGISPAYLDMLQEFGYRNNDEERRYANRFWQAKTGSGNTELYYNIRYLAPNGRAGDNAWSYRHIGVYEQYNPVLRKSYWILIQPSEELMSHFDHLSASSTTDPRPLSNKPCCGFLHTTFMQVASIHWRDYIDEMRDRLEEIDEKASFSSVGRKCKILDFRNNEAMQNHERALQQIATDSRSEGENMVRLARQAARDSKLLKALTMLATLYLPASLLATIFSSNLVVSQLSPSSLRAHFVVASDFWIYIILTLSLTLVTSMLMLWMQRRSARVQ</sequence>
<dbReference type="AlphaFoldDB" id="A0A6A6TGP4"/>
<organism evidence="3 4">
    <name type="scientific">Lophiostoma macrostomum CBS 122681</name>
    <dbReference type="NCBI Taxonomy" id="1314788"/>
    <lineage>
        <taxon>Eukaryota</taxon>
        <taxon>Fungi</taxon>
        <taxon>Dikarya</taxon>
        <taxon>Ascomycota</taxon>
        <taxon>Pezizomycotina</taxon>
        <taxon>Dothideomycetes</taxon>
        <taxon>Pleosporomycetidae</taxon>
        <taxon>Pleosporales</taxon>
        <taxon>Lophiostomataceae</taxon>
        <taxon>Lophiostoma</taxon>
    </lineage>
</organism>
<proteinExistence type="predicted"/>
<feature type="transmembrane region" description="Helical" evidence="1">
    <location>
        <begin position="221"/>
        <end position="246"/>
    </location>
</feature>
<feature type="transmembrane region" description="Helical" evidence="1">
    <location>
        <begin position="266"/>
        <end position="286"/>
    </location>
</feature>
<keyword evidence="4" id="KW-1185">Reference proteome</keyword>
<dbReference type="Pfam" id="PF26616">
    <property type="entry name" value="CorA-like"/>
    <property type="match status" value="1"/>
</dbReference>
<keyword evidence="1" id="KW-0472">Membrane</keyword>
<gene>
    <name evidence="3" type="ORF">K491DRAFT_294685</name>
</gene>
<dbReference type="Gene3D" id="1.20.58.340">
    <property type="entry name" value="Magnesium transport protein CorA, transmembrane region"/>
    <property type="match status" value="1"/>
</dbReference>
<evidence type="ECO:0000313" key="4">
    <source>
        <dbReference type="Proteomes" id="UP000799324"/>
    </source>
</evidence>
<keyword evidence="1" id="KW-1133">Transmembrane helix</keyword>
<dbReference type="EMBL" id="MU004318">
    <property type="protein sequence ID" value="KAF2658083.1"/>
    <property type="molecule type" value="Genomic_DNA"/>
</dbReference>
<evidence type="ECO:0000313" key="3">
    <source>
        <dbReference type="EMBL" id="KAF2658083.1"/>
    </source>
</evidence>
<accession>A0A6A6TGP4</accession>
<dbReference type="InterPro" id="IPR058257">
    <property type="entry name" value="CorA-like_dom"/>
</dbReference>
<dbReference type="OrthoDB" id="5396681at2759"/>
<reference evidence="3" key="1">
    <citation type="journal article" date="2020" name="Stud. Mycol.">
        <title>101 Dothideomycetes genomes: a test case for predicting lifestyles and emergence of pathogens.</title>
        <authorList>
            <person name="Haridas S."/>
            <person name="Albert R."/>
            <person name="Binder M."/>
            <person name="Bloem J."/>
            <person name="Labutti K."/>
            <person name="Salamov A."/>
            <person name="Andreopoulos B."/>
            <person name="Baker S."/>
            <person name="Barry K."/>
            <person name="Bills G."/>
            <person name="Bluhm B."/>
            <person name="Cannon C."/>
            <person name="Castanera R."/>
            <person name="Culley D."/>
            <person name="Daum C."/>
            <person name="Ezra D."/>
            <person name="Gonzalez J."/>
            <person name="Henrissat B."/>
            <person name="Kuo A."/>
            <person name="Liang C."/>
            <person name="Lipzen A."/>
            <person name="Lutzoni F."/>
            <person name="Magnuson J."/>
            <person name="Mondo S."/>
            <person name="Nolan M."/>
            <person name="Ohm R."/>
            <person name="Pangilinan J."/>
            <person name="Park H.-J."/>
            <person name="Ramirez L."/>
            <person name="Alfaro M."/>
            <person name="Sun H."/>
            <person name="Tritt A."/>
            <person name="Yoshinaga Y."/>
            <person name="Zwiers L.-H."/>
            <person name="Turgeon B."/>
            <person name="Goodwin S."/>
            <person name="Spatafora J."/>
            <person name="Crous P."/>
            <person name="Grigoriev I."/>
        </authorList>
    </citation>
    <scope>NUCLEOTIDE SEQUENCE</scope>
    <source>
        <strain evidence="3">CBS 122681</strain>
    </source>
</reference>
<dbReference type="Proteomes" id="UP000799324">
    <property type="component" value="Unassembled WGS sequence"/>
</dbReference>
<evidence type="ECO:0000259" key="2">
    <source>
        <dbReference type="Pfam" id="PF26616"/>
    </source>
</evidence>
<name>A0A6A6TGP4_9PLEO</name>
<evidence type="ECO:0000256" key="1">
    <source>
        <dbReference type="SAM" id="Phobius"/>
    </source>
</evidence>
<protein>
    <recommendedName>
        <fullName evidence="2">CorA-like transporter domain-containing protein</fullName>
    </recommendedName>
</protein>
<feature type="domain" description="CorA-like transporter" evidence="2">
    <location>
        <begin position="4"/>
        <end position="167"/>
    </location>
</feature>